<organism evidence="1 2">
    <name type="scientific">Stephania cephalantha</name>
    <dbReference type="NCBI Taxonomy" id="152367"/>
    <lineage>
        <taxon>Eukaryota</taxon>
        <taxon>Viridiplantae</taxon>
        <taxon>Streptophyta</taxon>
        <taxon>Embryophyta</taxon>
        <taxon>Tracheophyta</taxon>
        <taxon>Spermatophyta</taxon>
        <taxon>Magnoliopsida</taxon>
        <taxon>Ranunculales</taxon>
        <taxon>Menispermaceae</taxon>
        <taxon>Menispermoideae</taxon>
        <taxon>Cissampelideae</taxon>
        <taxon>Stephania</taxon>
    </lineage>
</organism>
<dbReference type="Proteomes" id="UP001419268">
    <property type="component" value="Unassembled WGS sequence"/>
</dbReference>
<dbReference type="EMBL" id="JBBNAG010000010">
    <property type="protein sequence ID" value="KAK9101422.1"/>
    <property type="molecule type" value="Genomic_DNA"/>
</dbReference>
<reference evidence="1 2" key="1">
    <citation type="submission" date="2024-01" db="EMBL/GenBank/DDBJ databases">
        <title>Genome assemblies of Stephania.</title>
        <authorList>
            <person name="Yang L."/>
        </authorList>
    </citation>
    <scope>NUCLEOTIDE SEQUENCE [LARGE SCALE GENOMIC DNA]</scope>
    <source>
        <strain evidence="1">JXDWG</strain>
        <tissue evidence="1">Leaf</tissue>
    </source>
</reference>
<comment type="caution">
    <text evidence="1">The sequence shown here is derived from an EMBL/GenBank/DDBJ whole genome shotgun (WGS) entry which is preliminary data.</text>
</comment>
<keyword evidence="2" id="KW-1185">Reference proteome</keyword>
<evidence type="ECO:0000313" key="1">
    <source>
        <dbReference type="EMBL" id="KAK9101422.1"/>
    </source>
</evidence>
<accession>A0AAP0F078</accession>
<proteinExistence type="predicted"/>
<name>A0AAP0F078_9MAGN</name>
<dbReference type="AlphaFoldDB" id="A0AAP0F078"/>
<sequence>MDPKMAEEWVEVVQRRRRGDGSFSGDSEYRTARQELQPIRECNKQRVFRVEKKEFFISFPNHGGVLIQERSQGRIFTLTFDGRELGRQDIQVGPSTREHTRGAIAEVTCPLYVVEYESSHGRSPFGWARNVCYKPIKEIGEKVGLKEGRAINICVFNSNRLGDPFRPPRNTLSAPSVEHSAIRAGERVALGLSALGFIDSEANITEPTSSSPLEVLYLHEVPPTQFFPREDSFLGSEKDLESKVLAENSIQIREIPKNTTYQGQTSSASDEVQELACKFLTG</sequence>
<gene>
    <name evidence="1" type="ORF">Scep_024852</name>
</gene>
<protein>
    <submittedName>
        <fullName evidence="1">Uncharacterized protein</fullName>
    </submittedName>
</protein>
<evidence type="ECO:0000313" key="2">
    <source>
        <dbReference type="Proteomes" id="UP001419268"/>
    </source>
</evidence>